<feature type="region of interest" description="Disordered" evidence="1">
    <location>
        <begin position="1"/>
        <end position="58"/>
    </location>
</feature>
<accession>A0ABQ7K6R4</accession>
<reference evidence="2 3" key="1">
    <citation type="journal article" date="2020" name="Fungal Divers.">
        <title>Resolving the Mortierellaceae phylogeny through synthesis of multi-gene phylogenetics and phylogenomics.</title>
        <authorList>
            <person name="Vandepol N."/>
            <person name="Liber J."/>
            <person name="Desiro A."/>
            <person name="Na H."/>
            <person name="Kennedy M."/>
            <person name="Barry K."/>
            <person name="Grigoriev I.V."/>
            <person name="Miller A.N."/>
            <person name="O'Donnell K."/>
            <person name="Stajich J.E."/>
            <person name="Bonito G."/>
        </authorList>
    </citation>
    <scope>NUCLEOTIDE SEQUENCE [LARGE SCALE GENOMIC DNA]</scope>
    <source>
        <strain evidence="2 3">AD045</strain>
    </source>
</reference>
<comment type="caution">
    <text evidence="2">The sequence shown here is derived from an EMBL/GenBank/DDBJ whole genome shotgun (WGS) entry which is preliminary data.</text>
</comment>
<proteinExistence type="predicted"/>
<sequence>MTQSNITSATANAIADNAAEPTTTTTNTYNDISTTPASHISSARSSSGHSSSQNLDNQASSNFSAFASAHSYMMSPAINNATSIDLDKVRQMLSQVQIDNMPQGAKDLMRTMEMQSIALQQQKASSYLKLALLEERIMTKIEQRFQEMEDRILNKLLLATQQPNA</sequence>
<feature type="compositionally biased region" description="Low complexity" evidence="1">
    <location>
        <begin position="1"/>
        <end position="52"/>
    </location>
</feature>
<name>A0ABQ7K6R4_9FUNG</name>
<evidence type="ECO:0000256" key="1">
    <source>
        <dbReference type="SAM" id="MobiDB-lite"/>
    </source>
</evidence>
<evidence type="ECO:0000313" key="2">
    <source>
        <dbReference type="EMBL" id="KAG0291173.1"/>
    </source>
</evidence>
<protein>
    <submittedName>
        <fullName evidence="2">Uncharacterized protein</fullName>
    </submittedName>
</protein>
<dbReference type="Proteomes" id="UP001194696">
    <property type="component" value="Unassembled WGS sequence"/>
</dbReference>
<evidence type="ECO:0000313" key="3">
    <source>
        <dbReference type="Proteomes" id="UP001194696"/>
    </source>
</evidence>
<dbReference type="EMBL" id="JAAAIM010000255">
    <property type="protein sequence ID" value="KAG0291173.1"/>
    <property type="molecule type" value="Genomic_DNA"/>
</dbReference>
<gene>
    <name evidence="2" type="ORF">BGZ96_005432</name>
</gene>
<organism evidence="2 3">
    <name type="scientific">Linnemannia gamsii</name>
    <dbReference type="NCBI Taxonomy" id="64522"/>
    <lineage>
        <taxon>Eukaryota</taxon>
        <taxon>Fungi</taxon>
        <taxon>Fungi incertae sedis</taxon>
        <taxon>Mucoromycota</taxon>
        <taxon>Mortierellomycotina</taxon>
        <taxon>Mortierellomycetes</taxon>
        <taxon>Mortierellales</taxon>
        <taxon>Mortierellaceae</taxon>
        <taxon>Linnemannia</taxon>
    </lineage>
</organism>
<keyword evidence="3" id="KW-1185">Reference proteome</keyword>